<evidence type="ECO:0000259" key="6">
    <source>
        <dbReference type="Pfam" id="PF07980"/>
    </source>
</evidence>
<dbReference type="Pfam" id="PF07980">
    <property type="entry name" value="SusD_RagB"/>
    <property type="match status" value="1"/>
</dbReference>
<dbReference type="Pfam" id="PF14322">
    <property type="entry name" value="SusD-like_3"/>
    <property type="match status" value="1"/>
</dbReference>
<keyword evidence="5" id="KW-0998">Cell outer membrane</keyword>
<evidence type="ECO:0000256" key="2">
    <source>
        <dbReference type="ARBA" id="ARBA00006275"/>
    </source>
</evidence>
<evidence type="ECO:0000256" key="1">
    <source>
        <dbReference type="ARBA" id="ARBA00004442"/>
    </source>
</evidence>
<comment type="caution">
    <text evidence="8">The sequence shown here is derived from an EMBL/GenBank/DDBJ whole genome shotgun (WGS) entry which is preliminary data.</text>
</comment>
<comment type="similarity">
    <text evidence="2">Belongs to the SusD family.</text>
</comment>
<dbReference type="Proteomes" id="UP000307244">
    <property type="component" value="Unassembled WGS sequence"/>
</dbReference>
<evidence type="ECO:0000313" key="8">
    <source>
        <dbReference type="EMBL" id="TKC09388.1"/>
    </source>
</evidence>
<protein>
    <submittedName>
        <fullName evidence="8">RagB/SusD family nutrient uptake outer membrane protein</fullName>
    </submittedName>
</protein>
<dbReference type="InterPro" id="IPR033985">
    <property type="entry name" value="SusD-like_N"/>
</dbReference>
<dbReference type="SUPFAM" id="SSF48452">
    <property type="entry name" value="TPR-like"/>
    <property type="match status" value="1"/>
</dbReference>
<dbReference type="EMBL" id="SWBQ01000001">
    <property type="protein sequence ID" value="TKC09388.1"/>
    <property type="molecule type" value="Genomic_DNA"/>
</dbReference>
<keyword evidence="9" id="KW-1185">Reference proteome</keyword>
<dbReference type="InterPro" id="IPR012944">
    <property type="entry name" value="SusD_RagB_dom"/>
</dbReference>
<dbReference type="InterPro" id="IPR011990">
    <property type="entry name" value="TPR-like_helical_dom_sf"/>
</dbReference>
<name>A0A4U1CUD5_9SPHI</name>
<gene>
    <name evidence="8" type="ORF">FA047_04645</name>
</gene>
<dbReference type="AlphaFoldDB" id="A0A4U1CUD5"/>
<keyword evidence="4" id="KW-0472">Membrane</keyword>
<reference evidence="8 9" key="1">
    <citation type="submission" date="2019-04" db="EMBL/GenBank/DDBJ databases">
        <title>Pedobacter sp. RP-3-15 sp. nov., isolated from Arctic soil.</title>
        <authorList>
            <person name="Dahal R.H."/>
            <person name="Kim D.-U."/>
        </authorList>
    </citation>
    <scope>NUCLEOTIDE SEQUENCE [LARGE SCALE GENOMIC DNA]</scope>
    <source>
        <strain evidence="8 9">RP-3-15</strain>
    </source>
</reference>
<dbReference type="OrthoDB" id="5694214at2"/>
<evidence type="ECO:0000256" key="5">
    <source>
        <dbReference type="ARBA" id="ARBA00023237"/>
    </source>
</evidence>
<evidence type="ECO:0000313" key="9">
    <source>
        <dbReference type="Proteomes" id="UP000307244"/>
    </source>
</evidence>
<keyword evidence="3" id="KW-0732">Signal</keyword>
<evidence type="ECO:0000256" key="3">
    <source>
        <dbReference type="ARBA" id="ARBA00022729"/>
    </source>
</evidence>
<dbReference type="Gene3D" id="1.25.40.390">
    <property type="match status" value="1"/>
</dbReference>
<evidence type="ECO:0000256" key="4">
    <source>
        <dbReference type="ARBA" id="ARBA00023136"/>
    </source>
</evidence>
<sequence length="605" mass="67559">MNMITSSLLKNIKMKNKYILIALCCGVMAFQSCKKGGFLDPKIEPLTEEKVFADSASTLGFLSDLYAFTGMDIVPYTSTYFGTMNDNFETLTTNVAAGYGSSPQATFIGGTQTPDSHYMNIFYTTYYKKIRNANIFLKNISKTPISNGRKTLAIAEAKFLRAWYYFALVRLYGGVQLMGDEAIDDLPAYEYKRNTYKECVDYIVKELDDAAAVLLPASQLVSADYGRATSGACKAVKARVLLTAASPLFNGSPASTIANVAPLIAYSVTKDETLWQKAADALKQVVDNTDYALVEDNTTKPGFGFYNMFINGRKNTEYIYVYNIANGKDLETFWLPRSRTSQALTFSNPSENLVKAFGMKDGKAITDASSAYPYNPENPYVNRDPRFNYSIIFNQALLANRTTTAMQPVDIYYTANPSPTGAPIPAADRIEQYYTRTGYYTRKMCNTESPYASLSVQRAYPVIRLAEMILGYAEALNEMNQTELAVTYVNMIRKRAGIEPGSNNRYGIATGISKDNLRSLIQNEYRIELFQEGHWYYDCRRWKIAEVVENQTVTGTSILKQLDGKFAYSSITVLSPAFNTRMYLAPLPLAEVLKGKGSLIQNPGW</sequence>
<feature type="domain" description="RagB/SusD" evidence="6">
    <location>
        <begin position="330"/>
        <end position="605"/>
    </location>
</feature>
<feature type="domain" description="SusD-like N-terminal" evidence="7">
    <location>
        <begin position="95"/>
        <end position="242"/>
    </location>
</feature>
<evidence type="ECO:0000259" key="7">
    <source>
        <dbReference type="Pfam" id="PF14322"/>
    </source>
</evidence>
<comment type="subcellular location">
    <subcellularLocation>
        <location evidence="1">Cell outer membrane</location>
    </subcellularLocation>
</comment>
<organism evidence="8 9">
    <name type="scientific">Pedobacter frigoris</name>
    <dbReference type="NCBI Taxonomy" id="2571272"/>
    <lineage>
        <taxon>Bacteria</taxon>
        <taxon>Pseudomonadati</taxon>
        <taxon>Bacteroidota</taxon>
        <taxon>Sphingobacteriia</taxon>
        <taxon>Sphingobacteriales</taxon>
        <taxon>Sphingobacteriaceae</taxon>
        <taxon>Pedobacter</taxon>
    </lineage>
</organism>
<dbReference type="GO" id="GO:0009279">
    <property type="term" value="C:cell outer membrane"/>
    <property type="evidence" value="ECO:0007669"/>
    <property type="project" value="UniProtKB-SubCell"/>
</dbReference>
<proteinExistence type="inferred from homology"/>
<accession>A0A4U1CUD5</accession>